<keyword evidence="6" id="KW-0521">NADP</keyword>
<dbReference type="EC" id="1.3.1.38" evidence="13"/>
<proteinExistence type="predicted"/>
<organism evidence="22 23">
    <name type="scientific">Sneathiella marina</name>
    <dbReference type="NCBI Taxonomy" id="2950108"/>
    <lineage>
        <taxon>Bacteria</taxon>
        <taxon>Pseudomonadati</taxon>
        <taxon>Pseudomonadota</taxon>
        <taxon>Alphaproteobacteria</taxon>
        <taxon>Sneathiellales</taxon>
        <taxon>Sneathiellaceae</taxon>
        <taxon>Sneathiella</taxon>
    </lineage>
</organism>
<dbReference type="PANTHER" id="PTHR24317:SF7">
    <property type="entry name" value="PEROXISOMAL TRANS-2-ENOYL-COA REDUCTASE"/>
    <property type="match status" value="1"/>
</dbReference>
<evidence type="ECO:0000256" key="11">
    <source>
        <dbReference type="ARBA" id="ARBA00037124"/>
    </source>
</evidence>
<evidence type="ECO:0000256" key="19">
    <source>
        <dbReference type="ARBA" id="ARBA00049386"/>
    </source>
</evidence>
<feature type="domain" description="Ketoreductase" evidence="21">
    <location>
        <begin position="15"/>
        <end position="157"/>
    </location>
</feature>
<dbReference type="EMBL" id="CP098747">
    <property type="protein sequence ID" value="USG61805.1"/>
    <property type="molecule type" value="Genomic_DNA"/>
</dbReference>
<dbReference type="InterPro" id="IPR052388">
    <property type="entry name" value="Peroxisomal_t2-enoyl-CoA_red"/>
</dbReference>
<dbReference type="InterPro" id="IPR036291">
    <property type="entry name" value="NAD(P)-bd_dom_sf"/>
</dbReference>
<comment type="pathway">
    <text evidence="2">Lipid metabolism.</text>
</comment>
<dbReference type="SMART" id="SM00822">
    <property type="entry name" value="PKS_KR"/>
    <property type="match status" value="1"/>
</dbReference>
<evidence type="ECO:0000256" key="14">
    <source>
        <dbReference type="ARBA" id="ARBA00041063"/>
    </source>
</evidence>
<evidence type="ECO:0000256" key="5">
    <source>
        <dbReference type="ARBA" id="ARBA00022832"/>
    </source>
</evidence>
<evidence type="ECO:0000313" key="23">
    <source>
        <dbReference type="Proteomes" id="UP001056291"/>
    </source>
</evidence>
<accession>A0ABY4W3P2</accession>
<evidence type="ECO:0000256" key="15">
    <source>
        <dbReference type="ARBA" id="ARBA00047570"/>
    </source>
</evidence>
<dbReference type="Proteomes" id="UP001056291">
    <property type="component" value="Chromosome"/>
</dbReference>
<reference evidence="22" key="1">
    <citation type="submission" date="2022-06" db="EMBL/GenBank/DDBJ databases">
        <title>Sneathiella actinostolidae sp. nov., isolated from a sea anemonein the Western Pacific Ocean.</title>
        <authorList>
            <person name="Wei M.J."/>
        </authorList>
    </citation>
    <scope>NUCLEOTIDE SEQUENCE</scope>
    <source>
        <strain evidence="22">PHK-P5</strain>
    </source>
</reference>
<comment type="subcellular location">
    <subcellularLocation>
        <location evidence="1">Peroxisome</location>
    </subcellularLocation>
</comment>
<evidence type="ECO:0000256" key="8">
    <source>
        <dbReference type="ARBA" id="ARBA00023098"/>
    </source>
</evidence>
<evidence type="ECO:0000259" key="21">
    <source>
        <dbReference type="SMART" id="SM00822"/>
    </source>
</evidence>
<evidence type="ECO:0000256" key="17">
    <source>
        <dbReference type="ARBA" id="ARBA00049108"/>
    </source>
</evidence>
<gene>
    <name evidence="22" type="ORF">NBZ79_02310</name>
</gene>
<evidence type="ECO:0000256" key="7">
    <source>
        <dbReference type="ARBA" id="ARBA00023002"/>
    </source>
</evidence>
<keyword evidence="9" id="KW-0576">Peroxisome</keyword>
<keyword evidence="23" id="KW-1185">Reference proteome</keyword>
<dbReference type="Gene3D" id="3.40.50.720">
    <property type="entry name" value="NAD(P)-binding Rossmann-like Domain"/>
    <property type="match status" value="1"/>
</dbReference>
<evidence type="ECO:0000256" key="18">
    <source>
        <dbReference type="ARBA" id="ARBA00049251"/>
    </source>
</evidence>
<dbReference type="PANTHER" id="PTHR24317">
    <property type="entry name" value="PEROXISOMAL TRANS-2-ENOYL-COA REDUCTASE"/>
    <property type="match status" value="1"/>
</dbReference>
<evidence type="ECO:0000256" key="20">
    <source>
        <dbReference type="ARBA" id="ARBA00049559"/>
    </source>
</evidence>
<comment type="catalytic activity">
    <reaction evidence="16">
        <text>(2E)-tetradecenoyl-CoA + NADPH + H(+) = tetradecanoyl-CoA + NADP(+)</text>
        <dbReference type="Rhea" id="RHEA:44968"/>
        <dbReference type="ChEBI" id="CHEBI:15378"/>
        <dbReference type="ChEBI" id="CHEBI:57385"/>
        <dbReference type="ChEBI" id="CHEBI:57783"/>
        <dbReference type="ChEBI" id="CHEBI:58349"/>
        <dbReference type="ChEBI" id="CHEBI:61405"/>
    </reaction>
    <physiologicalReaction direction="left-to-right" evidence="16">
        <dbReference type="Rhea" id="RHEA:44969"/>
    </physiologicalReaction>
</comment>
<evidence type="ECO:0000256" key="13">
    <source>
        <dbReference type="ARBA" id="ARBA00038849"/>
    </source>
</evidence>
<sequence>MSYRSIFRPGLFEGHSIVITGGGSGIGRCTAHELISLGAKVALVGRDLEKLQSVSDEIAAEGGTATLHTCDIRDEEAVKRCVSEIIKQQGKITGLVNNAGGQFPAPLEDITLKGWDAVIKTNLTGGFLFARECYTQWMKENGGGPIVNMIADMWNSMPGMAHSGAARKGMLSLTETAALEWAPAGVRVNAIAPGMIISSGMDTYPDWWKERVKIRVKSNPVKRMGTESEISAGIVFLLSEAAAFISGSCLRVDGAAPNIRMNWDMPDHKNNKAYNGFHLAVTPKLFQEGEED</sequence>
<comment type="catalytic activity">
    <reaction evidence="18">
        <text>a (2E)-enoyl-CoA + NADPH + H(+) = a 2,3-saturated acyl-CoA + NADP(+)</text>
        <dbReference type="Rhea" id="RHEA:33763"/>
        <dbReference type="ChEBI" id="CHEBI:15378"/>
        <dbReference type="ChEBI" id="CHEBI:57783"/>
        <dbReference type="ChEBI" id="CHEBI:58349"/>
        <dbReference type="ChEBI" id="CHEBI:58856"/>
        <dbReference type="ChEBI" id="CHEBI:65111"/>
        <dbReference type="EC" id="1.3.1.38"/>
    </reaction>
    <physiologicalReaction direction="left-to-right" evidence="18">
        <dbReference type="Rhea" id="RHEA:33764"/>
    </physiologicalReaction>
</comment>
<comment type="subunit">
    <text evidence="12">Interacts with PEX5, probably required to target it into peroxisomes.</text>
</comment>
<dbReference type="InterPro" id="IPR002347">
    <property type="entry name" value="SDR_fam"/>
</dbReference>
<comment type="catalytic activity">
    <reaction evidence="15">
        <text>(2E)-dodecenoyl-CoA + NADPH + H(+) = dodecanoyl-CoA + NADP(+)</text>
        <dbReference type="Rhea" id="RHEA:44964"/>
        <dbReference type="ChEBI" id="CHEBI:15378"/>
        <dbReference type="ChEBI" id="CHEBI:57330"/>
        <dbReference type="ChEBI" id="CHEBI:57375"/>
        <dbReference type="ChEBI" id="CHEBI:57783"/>
        <dbReference type="ChEBI" id="CHEBI:58349"/>
    </reaction>
    <physiologicalReaction direction="left-to-right" evidence="15">
        <dbReference type="Rhea" id="RHEA:44965"/>
    </physiologicalReaction>
</comment>
<dbReference type="SUPFAM" id="SSF51735">
    <property type="entry name" value="NAD(P)-binding Rossmann-fold domains"/>
    <property type="match status" value="1"/>
</dbReference>
<dbReference type="InterPro" id="IPR057326">
    <property type="entry name" value="KR_dom"/>
</dbReference>
<keyword evidence="3" id="KW-0444">Lipid biosynthesis</keyword>
<comment type="function">
    <text evidence="11">Participates in chain elongation of fatty acids. Catalyzes the reduction of trans-2-enoyl-CoAs of varying chain lengths from 6:1 to 16:1, having maximum activity with 10:1 CoA. Has no 2,4-dienoyl-CoA reductase activity.</text>
</comment>
<evidence type="ECO:0000313" key="22">
    <source>
        <dbReference type="EMBL" id="USG61805.1"/>
    </source>
</evidence>
<dbReference type="RefSeq" id="WP_251935052.1">
    <property type="nucleotide sequence ID" value="NZ_CP098747.1"/>
</dbReference>
<evidence type="ECO:0000256" key="16">
    <source>
        <dbReference type="ARBA" id="ARBA00048686"/>
    </source>
</evidence>
<name>A0ABY4W3P2_9PROT</name>
<comment type="catalytic activity">
    <reaction evidence="20">
        <text>(2E)-octenoyl-CoA + NADPH + H(+) = octanoyl-CoA + NADP(+)</text>
        <dbReference type="Rhea" id="RHEA:44952"/>
        <dbReference type="ChEBI" id="CHEBI:15378"/>
        <dbReference type="ChEBI" id="CHEBI:57386"/>
        <dbReference type="ChEBI" id="CHEBI:57783"/>
        <dbReference type="ChEBI" id="CHEBI:58349"/>
        <dbReference type="ChEBI" id="CHEBI:62242"/>
    </reaction>
    <physiologicalReaction direction="left-to-right" evidence="20">
        <dbReference type="Rhea" id="RHEA:44953"/>
    </physiologicalReaction>
</comment>
<evidence type="ECO:0000256" key="10">
    <source>
        <dbReference type="ARBA" id="ARBA00023160"/>
    </source>
</evidence>
<evidence type="ECO:0000256" key="3">
    <source>
        <dbReference type="ARBA" id="ARBA00022516"/>
    </source>
</evidence>
<evidence type="ECO:0000256" key="4">
    <source>
        <dbReference type="ARBA" id="ARBA00022553"/>
    </source>
</evidence>
<keyword evidence="5" id="KW-0276">Fatty acid metabolism</keyword>
<evidence type="ECO:0000256" key="6">
    <source>
        <dbReference type="ARBA" id="ARBA00022857"/>
    </source>
</evidence>
<keyword evidence="7" id="KW-0560">Oxidoreductase</keyword>
<dbReference type="Pfam" id="PF13561">
    <property type="entry name" value="adh_short_C2"/>
    <property type="match status" value="1"/>
</dbReference>
<keyword evidence="4" id="KW-0597">Phosphoprotein</keyword>
<dbReference type="PRINTS" id="PR00081">
    <property type="entry name" value="GDHRDH"/>
</dbReference>
<evidence type="ECO:0000256" key="1">
    <source>
        <dbReference type="ARBA" id="ARBA00004275"/>
    </source>
</evidence>
<comment type="catalytic activity">
    <reaction evidence="17">
        <text>(2E)-hexenoyl-CoA + NADPH + H(+) = hexanoyl-CoA + NADP(+)</text>
        <dbReference type="Rhea" id="RHEA:44956"/>
        <dbReference type="ChEBI" id="CHEBI:15378"/>
        <dbReference type="ChEBI" id="CHEBI:57783"/>
        <dbReference type="ChEBI" id="CHEBI:58349"/>
        <dbReference type="ChEBI" id="CHEBI:62077"/>
        <dbReference type="ChEBI" id="CHEBI:62620"/>
    </reaction>
    <physiologicalReaction direction="left-to-right" evidence="17">
        <dbReference type="Rhea" id="RHEA:44957"/>
    </physiologicalReaction>
</comment>
<keyword evidence="8" id="KW-0443">Lipid metabolism</keyword>
<keyword evidence="10" id="KW-0275">Fatty acid biosynthesis</keyword>
<evidence type="ECO:0000256" key="12">
    <source>
        <dbReference type="ARBA" id="ARBA00038622"/>
    </source>
</evidence>
<evidence type="ECO:0000256" key="2">
    <source>
        <dbReference type="ARBA" id="ARBA00005189"/>
    </source>
</evidence>
<evidence type="ECO:0000256" key="9">
    <source>
        <dbReference type="ARBA" id="ARBA00023140"/>
    </source>
</evidence>
<comment type="catalytic activity">
    <reaction evidence="19">
        <text>(2E)-decenoyl-CoA + NADPH + H(+) = decanoyl-CoA + NADP(+)</text>
        <dbReference type="Rhea" id="RHEA:44960"/>
        <dbReference type="ChEBI" id="CHEBI:15378"/>
        <dbReference type="ChEBI" id="CHEBI:57783"/>
        <dbReference type="ChEBI" id="CHEBI:58349"/>
        <dbReference type="ChEBI" id="CHEBI:61406"/>
        <dbReference type="ChEBI" id="CHEBI:61430"/>
    </reaction>
    <physiologicalReaction direction="left-to-right" evidence="19">
        <dbReference type="Rhea" id="RHEA:44961"/>
    </physiologicalReaction>
</comment>
<protein>
    <recommendedName>
        <fullName evidence="14">Peroxisomal trans-2-enoyl-CoA reductase</fullName>
        <ecNumber evidence="13">1.3.1.38</ecNumber>
    </recommendedName>
</protein>